<gene>
    <name evidence="1" type="ORF">HDC15760</name>
</gene>
<accession>Q6IJ70</accession>
<dbReference type="AlphaFoldDB" id="Q6IJ70"/>
<organism evidence="1">
    <name type="scientific">Drosophila melanogaster</name>
    <name type="common">Fruit fly</name>
    <dbReference type="NCBI Taxonomy" id="7227"/>
    <lineage>
        <taxon>Eukaryota</taxon>
        <taxon>Metazoa</taxon>
        <taxon>Ecdysozoa</taxon>
        <taxon>Arthropoda</taxon>
        <taxon>Hexapoda</taxon>
        <taxon>Insecta</taxon>
        <taxon>Pterygota</taxon>
        <taxon>Neoptera</taxon>
        <taxon>Endopterygota</taxon>
        <taxon>Diptera</taxon>
        <taxon>Brachycera</taxon>
        <taxon>Muscomorpha</taxon>
        <taxon>Ephydroidea</taxon>
        <taxon>Drosophilidae</taxon>
        <taxon>Drosophila</taxon>
        <taxon>Sophophora</taxon>
    </lineage>
</organism>
<reference evidence="1" key="1">
    <citation type="journal article" date="2003" name="Genome Biol.">
        <title>An integrated gene annotation and transcriptional profiling approach towards the full gene content of the Drosophila genome.</title>
        <authorList>
            <person name="Hild M."/>
            <person name="Beckmann B."/>
            <person name="Haas S.A."/>
            <person name="Koch B."/>
            <person name="Solovyev V."/>
            <person name="Busold C."/>
            <person name="Fellenberg K."/>
            <person name="Boutros M."/>
            <person name="Vingron M."/>
            <person name="Sauer F."/>
            <person name="Hoheisel J.D."/>
            <person name="Paro R."/>
        </authorList>
    </citation>
    <scope>NUCLEOTIDE SEQUENCE</scope>
</reference>
<proteinExistence type="predicted"/>
<name>Q6IJ70_DROME</name>
<protein>
    <submittedName>
        <fullName evidence="1">HDC15760</fullName>
    </submittedName>
</protein>
<evidence type="ECO:0000313" key="1">
    <source>
        <dbReference type="EMBL" id="DAA04351.1"/>
    </source>
</evidence>
<dbReference type="EMBL" id="BK002846">
    <property type="protein sequence ID" value="DAA04351.1"/>
    <property type="molecule type" value="Genomic_DNA"/>
</dbReference>
<sequence length="192" mass="21359">MATSLLSQQLVTNTRLGNPRRLDLLLGRQRRHLDTANNNKAQALRHDMGTPHMQKSSAYMVRRTARQMRVKLTACLEASHSHSSSLRQTPSAPVRPASCQCSVLVAKSIGDKAICLKTPICGSTAKTDVEPKVPSNTDYKVRKLRVCEIPFRPCPLTIVNQSQHLDSILIRSPFRCCNYDSFAFLMPGPLCT</sequence>